<dbReference type="PROSITE" id="PS50041">
    <property type="entry name" value="C_TYPE_LECTIN_2"/>
    <property type="match status" value="1"/>
</dbReference>
<dbReference type="SUPFAM" id="SSF56436">
    <property type="entry name" value="C-type lectin-like"/>
    <property type="match status" value="1"/>
</dbReference>
<keyword evidence="2" id="KW-0732">Signal</keyword>
<dbReference type="InterPro" id="IPR001304">
    <property type="entry name" value="C-type_lectin-like"/>
</dbReference>
<feature type="signal peptide" evidence="2">
    <location>
        <begin position="1"/>
        <end position="24"/>
    </location>
</feature>
<dbReference type="OrthoDB" id="6285913at2759"/>
<keyword evidence="1" id="KW-1015">Disulfide bond</keyword>
<feature type="chain" id="PRO_5036446912" description="C-type lectin domain-containing protein" evidence="2">
    <location>
        <begin position="25"/>
        <end position="171"/>
    </location>
</feature>
<dbReference type="PROSITE" id="PS00615">
    <property type="entry name" value="C_TYPE_LECTIN_1"/>
    <property type="match status" value="1"/>
</dbReference>
<dbReference type="InterPro" id="IPR050111">
    <property type="entry name" value="C-type_lectin/snaclec_domain"/>
</dbReference>
<dbReference type="OMA" id="YVCQANI"/>
<dbReference type="Gene3D" id="3.10.100.10">
    <property type="entry name" value="Mannose-Binding Protein A, subunit A"/>
    <property type="match status" value="1"/>
</dbReference>
<dbReference type="EnsemblMetazoa" id="G18719.1">
    <property type="protein sequence ID" value="G18719.1:cds"/>
    <property type="gene ID" value="G18719"/>
</dbReference>
<sequence>MNWSQSFFQLALWACVTIVTTSYGQVVGDQCSSPWVQYRDSCYIFATGYPEDWTEAGSFCSRLGAKLAEIGSADENNFLRLHAFEINPEGHFWVGGTDVLVDGQWIWISSQEKIEYTDWGPGEPNGAIREGCLMLNGGKYHFHWNDANCHSLQSFICEKQLDLGGSPSVIG</sequence>
<evidence type="ECO:0000313" key="5">
    <source>
        <dbReference type="Proteomes" id="UP000005408"/>
    </source>
</evidence>
<name>A0A8W8JDS9_MAGGI</name>
<accession>A0A8W8JDS9</accession>
<protein>
    <recommendedName>
        <fullName evidence="3">C-type lectin domain-containing protein</fullName>
    </recommendedName>
</protein>
<reference evidence="4" key="1">
    <citation type="submission" date="2022-08" db="UniProtKB">
        <authorList>
            <consortium name="EnsemblMetazoa"/>
        </authorList>
    </citation>
    <scope>IDENTIFICATION</scope>
    <source>
        <strain evidence="4">05x7-T-G4-1.051#20</strain>
    </source>
</reference>
<dbReference type="InterPro" id="IPR018378">
    <property type="entry name" value="C-type_lectin_CS"/>
</dbReference>
<dbReference type="Pfam" id="PF00059">
    <property type="entry name" value="Lectin_C"/>
    <property type="match status" value="1"/>
</dbReference>
<dbReference type="Proteomes" id="UP000005408">
    <property type="component" value="Unassembled WGS sequence"/>
</dbReference>
<evidence type="ECO:0000313" key="4">
    <source>
        <dbReference type="EnsemblMetazoa" id="G18719.1:cds"/>
    </source>
</evidence>
<dbReference type="PANTHER" id="PTHR22803">
    <property type="entry name" value="MANNOSE, PHOSPHOLIPASE, LECTIN RECEPTOR RELATED"/>
    <property type="match status" value="1"/>
</dbReference>
<keyword evidence="5" id="KW-1185">Reference proteome</keyword>
<dbReference type="InterPro" id="IPR016186">
    <property type="entry name" value="C-type_lectin-like/link_sf"/>
</dbReference>
<dbReference type="InterPro" id="IPR016187">
    <property type="entry name" value="CTDL_fold"/>
</dbReference>
<evidence type="ECO:0000256" key="1">
    <source>
        <dbReference type="ARBA" id="ARBA00023157"/>
    </source>
</evidence>
<feature type="domain" description="C-type lectin" evidence="3">
    <location>
        <begin position="38"/>
        <end position="158"/>
    </location>
</feature>
<dbReference type="SMART" id="SM00034">
    <property type="entry name" value="CLECT"/>
    <property type="match status" value="1"/>
</dbReference>
<evidence type="ECO:0000259" key="3">
    <source>
        <dbReference type="PROSITE" id="PS50041"/>
    </source>
</evidence>
<organism evidence="4 5">
    <name type="scientific">Magallana gigas</name>
    <name type="common">Pacific oyster</name>
    <name type="synonym">Crassostrea gigas</name>
    <dbReference type="NCBI Taxonomy" id="29159"/>
    <lineage>
        <taxon>Eukaryota</taxon>
        <taxon>Metazoa</taxon>
        <taxon>Spiralia</taxon>
        <taxon>Lophotrochozoa</taxon>
        <taxon>Mollusca</taxon>
        <taxon>Bivalvia</taxon>
        <taxon>Autobranchia</taxon>
        <taxon>Pteriomorphia</taxon>
        <taxon>Ostreida</taxon>
        <taxon>Ostreoidea</taxon>
        <taxon>Ostreidae</taxon>
        <taxon>Magallana</taxon>
    </lineage>
</organism>
<evidence type="ECO:0000256" key="2">
    <source>
        <dbReference type="SAM" id="SignalP"/>
    </source>
</evidence>
<dbReference type="AlphaFoldDB" id="A0A8W8JDS9"/>
<proteinExistence type="predicted"/>
<dbReference type="CDD" id="cd00037">
    <property type="entry name" value="CLECT"/>
    <property type="match status" value="1"/>
</dbReference>